<evidence type="ECO:0000256" key="13">
    <source>
        <dbReference type="ARBA" id="ARBA00047899"/>
    </source>
</evidence>
<protein>
    <recommendedName>
        <fullName evidence="3">non-specific serine/threonine protein kinase</fullName>
        <ecNumber evidence="3">2.7.11.1</ecNumber>
    </recommendedName>
</protein>
<keyword evidence="9" id="KW-0067">ATP-binding</keyword>
<dbReference type="FunFam" id="3.30.310.80:FF:000011">
    <property type="entry name" value="Non-specific serine/threonine protein kinase"/>
    <property type="match status" value="1"/>
</dbReference>
<evidence type="ECO:0000256" key="4">
    <source>
        <dbReference type="ARBA" id="ARBA00022475"/>
    </source>
</evidence>
<dbReference type="PANTHER" id="PTHR24346:SF30">
    <property type="entry name" value="MATERNAL EMBRYONIC LEUCINE ZIPPER KINASE"/>
    <property type="match status" value="1"/>
</dbReference>
<dbReference type="Pfam" id="PF00069">
    <property type="entry name" value="Pkinase"/>
    <property type="match status" value="1"/>
</dbReference>
<proteinExistence type="inferred from homology"/>
<evidence type="ECO:0000256" key="8">
    <source>
        <dbReference type="ARBA" id="ARBA00022777"/>
    </source>
</evidence>
<keyword evidence="7" id="KW-0547">Nucleotide-binding</keyword>
<evidence type="ECO:0000256" key="14">
    <source>
        <dbReference type="ARBA" id="ARBA00048679"/>
    </source>
</evidence>
<keyword evidence="5" id="KW-0723">Serine/threonine-protein kinase</keyword>
<dbReference type="Gene3D" id="1.10.510.10">
    <property type="entry name" value="Transferase(Phosphotransferase) domain 1"/>
    <property type="match status" value="1"/>
</dbReference>
<feature type="compositionally biased region" description="Low complexity" evidence="15">
    <location>
        <begin position="363"/>
        <end position="381"/>
    </location>
</feature>
<dbReference type="InterPro" id="IPR008271">
    <property type="entry name" value="Ser/Thr_kinase_AS"/>
</dbReference>
<evidence type="ECO:0000256" key="10">
    <source>
        <dbReference type="ARBA" id="ARBA00023121"/>
    </source>
</evidence>
<evidence type="ECO:0000256" key="15">
    <source>
        <dbReference type="SAM" id="MobiDB-lite"/>
    </source>
</evidence>
<dbReference type="InterPro" id="IPR017441">
    <property type="entry name" value="Protein_kinase_ATP_BS"/>
</dbReference>
<evidence type="ECO:0000256" key="2">
    <source>
        <dbReference type="ARBA" id="ARBA00006234"/>
    </source>
</evidence>
<dbReference type="SMART" id="SM00220">
    <property type="entry name" value="S_TKc"/>
    <property type="match status" value="1"/>
</dbReference>
<dbReference type="InterPro" id="IPR001772">
    <property type="entry name" value="KA1_dom"/>
</dbReference>
<organism evidence="16">
    <name type="scientific">Cyprideis torosa</name>
    <dbReference type="NCBI Taxonomy" id="163714"/>
    <lineage>
        <taxon>Eukaryota</taxon>
        <taxon>Metazoa</taxon>
        <taxon>Ecdysozoa</taxon>
        <taxon>Arthropoda</taxon>
        <taxon>Crustacea</taxon>
        <taxon>Oligostraca</taxon>
        <taxon>Ostracoda</taxon>
        <taxon>Podocopa</taxon>
        <taxon>Podocopida</taxon>
        <taxon>Cytherocopina</taxon>
        <taxon>Cytheroidea</taxon>
        <taxon>Cytherideidae</taxon>
        <taxon>Cyprideis</taxon>
    </lineage>
</organism>
<keyword evidence="12" id="KW-0131">Cell cycle</keyword>
<dbReference type="GO" id="GO:0005524">
    <property type="term" value="F:ATP binding"/>
    <property type="evidence" value="ECO:0007669"/>
    <property type="project" value="UniProtKB-UniRule"/>
</dbReference>
<dbReference type="PANTHER" id="PTHR24346">
    <property type="entry name" value="MAP/MICROTUBULE AFFINITY-REGULATING KINASE"/>
    <property type="match status" value="1"/>
</dbReference>
<name>A0A7R8WF11_9CRUS</name>
<evidence type="ECO:0000256" key="9">
    <source>
        <dbReference type="ARBA" id="ARBA00022840"/>
    </source>
</evidence>
<evidence type="ECO:0000256" key="5">
    <source>
        <dbReference type="ARBA" id="ARBA00022527"/>
    </source>
</evidence>
<comment type="catalytic activity">
    <reaction evidence="14">
        <text>L-seryl-[protein] + ATP = O-phospho-L-seryl-[protein] + ADP + H(+)</text>
        <dbReference type="Rhea" id="RHEA:17989"/>
        <dbReference type="Rhea" id="RHEA-COMP:9863"/>
        <dbReference type="Rhea" id="RHEA-COMP:11604"/>
        <dbReference type="ChEBI" id="CHEBI:15378"/>
        <dbReference type="ChEBI" id="CHEBI:29999"/>
        <dbReference type="ChEBI" id="CHEBI:30616"/>
        <dbReference type="ChEBI" id="CHEBI:83421"/>
        <dbReference type="ChEBI" id="CHEBI:456216"/>
        <dbReference type="EC" id="2.7.11.1"/>
    </reaction>
</comment>
<comment type="catalytic activity">
    <reaction evidence="13">
        <text>L-threonyl-[protein] + ATP = O-phospho-L-threonyl-[protein] + ADP + H(+)</text>
        <dbReference type="Rhea" id="RHEA:46608"/>
        <dbReference type="Rhea" id="RHEA-COMP:11060"/>
        <dbReference type="Rhea" id="RHEA-COMP:11605"/>
        <dbReference type="ChEBI" id="CHEBI:15378"/>
        <dbReference type="ChEBI" id="CHEBI:30013"/>
        <dbReference type="ChEBI" id="CHEBI:30616"/>
        <dbReference type="ChEBI" id="CHEBI:61977"/>
        <dbReference type="ChEBI" id="CHEBI:456216"/>
        <dbReference type="EC" id="2.7.11.1"/>
    </reaction>
</comment>
<evidence type="ECO:0000256" key="1">
    <source>
        <dbReference type="ARBA" id="ARBA00004202"/>
    </source>
</evidence>
<dbReference type="AlphaFoldDB" id="A0A7R8WF11"/>
<evidence type="ECO:0000256" key="7">
    <source>
        <dbReference type="ARBA" id="ARBA00022741"/>
    </source>
</evidence>
<evidence type="ECO:0000256" key="3">
    <source>
        <dbReference type="ARBA" id="ARBA00012513"/>
    </source>
</evidence>
<keyword evidence="6" id="KW-0808">Transferase</keyword>
<evidence type="ECO:0000256" key="11">
    <source>
        <dbReference type="ARBA" id="ARBA00023136"/>
    </source>
</evidence>
<dbReference type="InterPro" id="IPR048637">
    <property type="entry name" value="MELK_UBA"/>
</dbReference>
<evidence type="ECO:0000313" key="16">
    <source>
        <dbReference type="EMBL" id="CAD7230392.1"/>
    </source>
</evidence>
<dbReference type="GO" id="GO:0035556">
    <property type="term" value="P:intracellular signal transduction"/>
    <property type="evidence" value="ECO:0007669"/>
    <property type="project" value="TreeGrafter"/>
</dbReference>
<dbReference type="OrthoDB" id="193931at2759"/>
<dbReference type="CDD" id="cd12198">
    <property type="entry name" value="MELK_C"/>
    <property type="match status" value="1"/>
</dbReference>
<sequence>MIPEIELALSGQYEILQTIGTGGFAKVKLGVHILTGEKVAIKIMDKEKLGNDLPRAYLETEALKVLVHQHICRLYQVIQTERKIILILEYCPGGELFDYIVARDRLPENEACIFFRQIISAVGYIHSQGFAHRDIKPENLLLDDDQRLKLIDFGLCAQPEGGMQMTLDTCCGSPAYAAPELVQGKAYLGAEVDVWSMGVLLYALVCGFLPFEDENLNQLYQKIQAGQFDIPHWLSPDCVDIIGRMLKTKPLERATLRELSIHPWLKRSGVIGEPSFESEYQAKLTELDNAAVSLMSVHHQLPLAVLRKEVMKWQYDHLTATYFLTLKRMQREEKRDARFGTPTFKASFRTPDLGIPDPTQRISSSSTSTTSTLRRSASSELELSENSRRKKGGAGSSRNSDNTENEFLIPSTPVVPQKKNSGGSEQRIPLVAKQSSGGEGTMSPAKSLDTGMAEVGLSTGSPIKMEIKYGSSKKNLFGSFEKGIDKMKLLLTPKKSRRGSNSSTLAEGPSMVKGLQNVSTTCYTDPELIIKRLHEALQAKGIFVKRKKGYTLRGKSLVSGNVSFELEVCQIPGMNYLGVRRKRLKGDAWAYKKICEQVLALASS</sequence>
<dbReference type="Gene3D" id="3.30.310.80">
    <property type="entry name" value="Kinase associated domain 1, KA1"/>
    <property type="match status" value="1"/>
</dbReference>
<dbReference type="FunFam" id="3.30.200.20:FF:000003">
    <property type="entry name" value="Non-specific serine/threonine protein kinase"/>
    <property type="match status" value="1"/>
</dbReference>
<evidence type="ECO:0000256" key="12">
    <source>
        <dbReference type="ARBA" id="ARBA00023306"/>
    </source>
</evidence>
<dbReference type="EMBL" id="OB662651">
    <property type="protein sequence ID" value="CAD7230392.1"/>
    <property type="molecule type" value="Genomic_DNA"/>
</dbReference>
<comment type="subcellular location">
    <subcellularLocation>
        <location evidence="1">Cell membrane</location>
        <topology evidence="1">Peripheral membrane protein</topology>
    </subcellularLocation>
</comment>
<dbReference type="InterPro" id="IPR000719">
    <property type="entry name" value="Prot_kinase_dom"/>
</dbReference>
<dbReference type="InterPro" id="IPR028375">
    <property type="entry name" value="KA1/Ssp2_C"/>
</dbReference>
<dbReference type="GO" id="GO:0008289">
    <property type="term" value="F:lipid binding"/>
    <property type="evidence" value="ECO:0007669"/>
    <property type="project" value="UniProtKB-KW"/>
</dbReference>
<dbReference type="GO" id="GO:0005886">
    <property type="term" value="C:plasma membrane"/>
    <property type="evidence" value="ECO:0007669"/>
    <property type="project" value="UniProtKB-SubCell"/>
</dbReference>
<evidence type="ECO:0000256" key="6">
    <source>
        <dbReference type="ARBA" id="ARBA00022679"/>
    </source>
</evidence>
<dbReference type="PROSITE" id="PS00108">
    <property type="entry name" value="PROTEIN_KINASE_ST"/>
    <property type="match status" value="1"/>
</dbReference>
<dbReference type="Pfam" id="PF21594">
    <property type="entry name" value="UBA_MELK"/>
    <property type="match status" value="1"/>
</dbReference>
<dbReference type="Pfam" id="PF02149">
    <property type="entry name" value="KA1"/>
    <property type="match status" value="1"/>
</dbReference>
<keyword evidence="10" id="KW-0446">Lipid-binding</keyword>
<dbReference type="GO" id="GO:0005737">
    <property type="term" value="C:cytoplasm"/>
    <property type="evidence" value="ECO:0007669"/>
    <property type="project" value="TreeGrafter"/>
</dbReference>
<keyword evidence="4" id="KW-1003">Cell membrane</keyword>
<keyword evidence="8" id="KW-0418">Kinase</keyword>
<dbReference type="SUPFAM" id="SSF56112">
    <property type="entry name" value="Protein kinase-like (PK-like)"/>
    <property type="match status" value="1"/>
</dbReference>
<dbReference type="FunFam" id="1.10.510.10:FF:000271">
    <property type="entry name" value="Non-specific serine/threonine protein kinase"/>
    <property type="match status" value="1"/>
</dbReference>
<dbReference type="PROSITE" id="PS50011">
    <property type="entry name" value="PROTEIN_KINASE_DOM"/>
    <property type="match status" value="1"/>
</dbReference>
<gene>
    <name evidence="16" type="ORF">CTOB1V02_LOCUS8250</name>
</gene>
<dbReference type="GO" id="GO:0004674">
    <property type="term" value="F:protein serine/threonine kinase activity"/>
    <property type="evidence" value="ECO:0007669"/>
    <property type="project" value="UniProtKB-KW"/>
</dbReference>
<comment type="similarity">
    <text evidence="2">Belongs to the protein kinase superfamily. CAMK Ser/Thr protein kinase family. SNF1 subfamily.</text>
</comment>
<keyword evidence="11" id="KW-0472">Membrane</keyword>
<reference evidence="16" key="1">
    <citation type="submission" date="2020-11" db="EMBL/GenBank/DDBJ databases">
        <authorList>
            <person name="Tran Van P."/>
        </authorList>
    </citation>
    <scope>NUCLEOTIDE SEQUENCE</scope>
</reference>
<dbReference type="PROSITE" id="PS00107">
    <property type="entry name" value="PROTEIN_KINASE_ATP"/>
    <property type="match status" value="1"/>
</dbReference>
<dbReference type="EC" id="2.7.11.1" evidence="3"/>
<dbReference type="SUPFAM" id="SSF103243">
    <property type="entry name" value="KA1-like"/>
    <property type="match status" value="1"/>
</dbReference>
<dbReference type="PROSITE" id="PS50032">
    <property type="entry name" value="KA1"/>
    <property type="match status" value="1"/>
</dbReference>
<feature type="region of interest" description="Disordered" evidence="15">
    <location>
        <begin position="337"/>
        <end position="447"/>
    </location>
</feature>
<accession>A0A7R8WF11</accession>
<dbReference type="InterPro" id="IPR011009">
    <property type="entry name" value="Kinase-like_dom_sf"/>
</dbReference>